<dbReference type="CDD" id="cd02799">
    <property type="entry name" value="tRNA_bind_EMAP-II_like"/>
    <property type="match status" value="1"/>
</dbReference>
<feature type="domain" description="TRNA-binding" evidence="6">
    <location>
        <begin position="199"/>
        <end position="303"/>
    </location>
</feature>
<dbReference type="GO" id="GO:0000049">
    <property type="term" value="F:tRNA binding"/>
    <property type="evidence" value="ECO:0007669"/>
    <property type="project" value="UniProtKB-UniRule"/>
</dbReference>
<dbReference type="CDD" id="cd00063">
    <property type="entry name" value="FN3"/>
    <property type="match status" value="1"/>
</dbReference>
<evidence type="ECO:0000259" key="5">
    <source>
        <dbReference type="PROSITE" id="PS50853"/>
    </source>
</evidence>
<dbReference type="SUPFAM" id="SSF50249">
    <property type="entry name" value="Nucleic acid-binding proteins"/>
    <property type="match status" value="1"/>
</dbReference>
<evidence type="ECO:0000256" key="4">
    <source>
        <dbReference type="SAM" id="SignalP"/>
    </source>
</evidence>
<dbReference type="Pfam" id="PF00041">
    <property type="entry name" value="fn3"/>
    <property type="match status" value="1"/>
</dbReference>
<dbReference type="InterPro" id="IPR002547">
    <property type="entry name" value="tRNA-bd_dom"/>
</dbReference>
<accession>W7U6C4</accession>
<keyword evidence="1 3" id="KW-0820">tRNA-binding</keyword>
<dbReference type="Pfam" id="PF01588">
    <property type="entry name" value="tRNA_bind"/>
    <property type="match status" value="1"/>
</dbReference>
<keyword evidence="8" id="KW-1185">Reference proteome</keyword>
<dbReference type="InterPro" id="IPR051270">
    <property type="entry name" value="Tyrosine-tRNA_ligase_regulator"/>
</dbReference>
<dbReference type="AlphaFoldDB" id="W7U6C4"/>
<dbReference type="PROSITE" id="PS50853">
    <property type="entry name" value="FN3"/>
    <property type="match status" value="1"/>
</dbReference>
<feature type="signal peptide" evidence="4">
    <location>
        <begin position="1"/>
        <end position="19"/>
    </location>
</feature>
<feature type="chain" id="PRO_5004904897" evidence="4">
    <location>
        <begin position="20"/>
        <end position="360"/>
    </location>
</feature>
<evidence type="ECO:0000256" key="1">
    <source>
        <dbReference type="ARBA" id="ARBA00022555"/>
    </source>
</evidence>
<dbReference type="Proteomes" id="UP000019335">
    <property type="component" value="Chromosome 5"/>
</dbReference>
<keyword evidence="2 3" id="KW-0694">RNA-binding</keyword>
<gene>
    <name evidence="7" type="ORF">Naga_100004g19</name>
</gene>
<dbReference type="OrthoDB" id="19141at2759"/>
<evidence type="ECO:0000313" key="7">
    <source>
        <dbReference type="EMBL" id="EWM28239.1"/>
    </source>
</evidence>
<name>W7U6C4_9STRA</name>
<keyword evidence="4" id="KW-0732">Signal</keyword>
<dbReference type="PANTHER" id="PTHR11586">
    <property type="entry name" value="TRNA-AMINOACYLATION COFACTOR ARC1 FAMILY MEMBER"/>
    <property type="match status" value="1"/>
</dbReference>
<dbReference type="InterPro" id="IPR036116">
    <property type="entry name" value="FN3_sf"/>
</dbReference>
<dbReference type="PANTHER" id="PTHR11586:SF33">
    <property type="entry name" value="AMINOACYL TRNA SYNTHASE COMPLEX-INTERACTING MULTIFUNCTIONAL PROTEIN 1"/>
    <property type="match status" value="1"/>
</dbReference>
<dbReference type="SUPFAM" id="SSF49265">
    <property type="entry name" value="Fibronectin type III"/>
    <property type="match status" value="1"/>
</dbReference>
<protein>
    <submittedName>
        <fullName evidence="7">Endothelial monocyte-activating polypeptide ii pro-emap ii family protein</fullName>
    </submittedName>
</protein>
<evidence type="ECO:0000256" key="3">
    <source>
        <dbReference type="PROSITE-ProRule" id="PRU00209"/>
    </source>
</evidence>
<dbReference type="PROSITE" id="PS50886">
    <property type="entry name" value="TRBD"/>
    <property type="match status" value="1"/>
</dbReference>
<evidence type="ECO:0000256" key="2">
    <source>
        <dbReference type="ARBA" id="ARBA00022884"/>
    </source>
</evidence>
<dbReference type="InterPro" id="IPR013783">
    <property type="entry name" value="Ig-like_fold"/>
</dbReference>
<dbReference type="Gene3D" id="2.60.40.10">
    <property type="entry name" value="Immunoglobulins"/>
    <property type="match status" value="1"/>
</dbReference>
<evidence type="ECO:0000259" key="6">
    <source>
        <dbReference type="PROSITE" id="PS50886"/>
    </source>
</evidence>
<feature type="domain" description="Fibronectin type-III" evidence="5">
    <location>
        <begin position="97"/>
        <end position="195"/>
    </location>
</feature>
<dbReference type="EMBL" id="AZIL01000352">
    <property type="protein sequence ID" value="EWM28239.1"/>
    <property type="molecule type" value="Genomic_DNA"/>
</dbReference>
<organism evidence="7 8">
    <name type="scientific">Nannochloropsis gaditana</name>
    <dbReference type="NCBI Taxonomy" id="72520"/>
    <lineage>
        <taxon>Eukaryota</taxon>
        <taxon>Sar</taxon>
        <taxon>Stramenopiles</taxon>
        <taxon>Ochrophyta</taxon>
        <taxon>Eustigmatophyceae</taxon>
        <taxon>Eustigmatales</taxon>
        <taxon>Monodopsidaceae</taxon>
        <taxon>Nannochloropsis</taxon>
    </lineage>
</organism>
<comment type="caution">
    <text evidence="7">The sequence shown here is derived from an EMBL/GenBank/DDBJ whole genome shotgun (WGS) entry which is preliminary data.</text>
</comment>
<reference evidence="7 8" key="1">
    <citation type="journal article" date="2014" name="Mol. Plant">
        <title>Chromosome Scale Genome Assembly and Transcriptome Profiling of Nannochloropsis gaditana in Nitrogen Depletion.</title>
        <authorList>
            <person name="Corteggiani Carpinelli E."/>
            <person name="Telatin A."/>
            <person name="Vitulo N."/>
            <person name="Forcato C."/>
            <person name="D'Angelo M."/>
            <person name="Schiavon R."/>
            <person name="Vezzi A."/>
            <person name="Giacometti G.M."/>
            <person name="Morosinotto T."/>
            <person name="Valle G."/>
        </authorList>
    </citation>
    <scope>NUCLEOTIDE SEQUENCE [LARGE SCALE GENOMIC DNA]</scope>
    <source>
        <strain evidence="7 8">B-31</strain>
    </source>
</reference>
<dbReference type="InterPro" id="IPR012340">
    <property type="entry name" value="NA-bd_OB-fold"/>
</dbReference>
<evidence type="ECO:0000313" key="8">
    <source>
        <dbReference type="Proteomes" id="UP000019335"/>
    </source>
</evidence>
<sequence>MKRIVLMCALVMLLRSASAFTTRALVSGTQKSRMTARKALSVTRHGSSLTRKRRHQGIDRVPFLNQGLAQAAHTRLFSTTEDTAAPSTTSASTEEELPQLLLHWSDSAKTSLRVSWTDTPSSTTPSHAYRIDYSRDGVPNRLTLGGTSREAMIRGLHAGSQYDVAVVRVEREGLAEKVVGRARLETGKVVEAPKGELTELSRLEIRTGKILEISRHPEADGLYVEKIDLGEADGPRTIVSGLVKYQTEEELLGREVVVLANLKPRALKGITSHGMLLCASNEDHTVVKPLSPPPGVALGELITFEGHRAAPEPPGNRAGKAFDRVAEELGAGEDMIATYKGIPFMTSKGPVTTGMAGSIS</sequence>
<proteinExistence type="predicted"/>
<dbReference type="InterPro" id="IPR003961">
    <property type="entry name" value="FN3_dom"/>
</dbReference>
<dbReference type="Gene3D" id="2.40.50.140">
    <property type="entry name" value="Nucleic acid-binding proteins"/>
    <property type="match status" value="1"/>
</dbReference>